<dbReference type="AlphaFoldDB" id="A0A1B3B7L8"/>
<feature type="repeat" description="ANK" evidence="1">
    <location>
        <begin position="274"/>
        <end position="306"/>
    </location>
</feature>
<dbReference type="OrthoDB" id="6198327at2"/>
<dbReference type="KEGG" id="ksd:KS2013_51"/>
<organism evidence="2 3">
    <name type="scientific">Kangiella sediminilitoris</name>
    <dbReference type="NCBI Taxonomy" id="1144748"/>
    <lineage>
        <taxon>Bacteria</taxon>
        <taxon>Pseudomonadati</taxon>
        <taxon>Pseudomonadota</taxon>
        <taxon>Gammaproteobacteria</taxon>
        <taxon>Kangiellales</taxon>
        <taxon>Kangiellaceae</taxon>
        <taxon>Kangiella</taxon>
    </lineage>
</organism>
<accession>A0A1B3B7L8</accession>
<dbReference type="STRING" id="1144748.KS2013_51"/>
<evidence type="ECO:0000256" key="1">
    <source>
        <dbReference type="PROSITE-ProRule" id="PRU00023"/>
    </source>
</evidence>
<name>A0A1B3B7L8_9GAMM</name>
<dbReference type="PROSITE" id="PS50088">
    <property type="entry name" value="ANK_REPEAT"/>
    <property type="match status" value="1"/>
</dbReference>
<evidence type="ECO:0000313" key="2">
    <source>
        <dbReference type="EMBL" id="AOE48783.1"/>
    </source>
</evidence>
<dbReference type="RefSeq" id="WP_068988274.1">
    <property type="nucleotide sequence ID" value="NZ_CP012418.1"/>
</dbReference>
<keyword evidence="1" id="KW-0040">ANK repeat</keyword>
<sequence>MAEASGYVVIKAPEQLMKTVLNDFDDVSYDSMVALFKHAGIDATKGSDSSSWSLNEWDRFTAEDMELVDGYLRIITFGDDWMPAIKTLIKEGKDIEVYGKISHEYGFDEYYILNKDGESYFENVDFEGDHNVEREEEIGEIWLQMAPLEIREDLSESIDIEEDIEEDEDNEEDDVWSPTEESDFVQEYEGFVHINEALLNPEIYETKYLKRALELGAQLVNPEPHGWKKLPTSKLTDVISSLEIDADTKTKIAIDMLENYDFNLNTVYKVRSGKSGTALSVAAGNGLVDVVNKLIEKGVEPDFAGEHCPIEAAQKTLKVLPLVIDYEPLDEQGSEEDLKEVINILEKLQKEQA</sequence>
<protein>
    <submittedName>
        <fullName evidence="2">Uncharacterized protein</fullName>
    </submittedName>
</protein>
<reference evidence="3" key="1">
    <citation type="submission" date="2015-08" db="EMBL/GenBank/DDBJ databases">
        <authorList>
            <person name="Kim K.M."/>
        </authorList>
    </citation>
    <scope>NUCLEOTIDE SEQUENCE [LARGE SCALE GENOMIC DNA]</scope>
    <source>
        <strain evidence="3">KCTC 23892</strain>
    </source>
</reference>
<gene>
    <name evidence="2" type="ORF">KS2013_51</name>
</gene>
<dbReference type="Proteomes" id="UP000094147">
    <property type="component" value="Chromosome"/>
</dbReference>
<keyword evidence="3" id="KW-1185">Reference proteome</keyword>
<dbReference type="EMBL" id="CP012418">
    <property type="protein sequence ID" value="AOE48783.1"/>
    <property type="molecule type" value="Genomic_DNA"/>
</dbReference>
<dbReference type="InterPro" id="IPR002110">
    <property type="entry name" value="Ankyrin_rpt"/>
</dbReference>
<evidence type="ECO:0000313" key="3">
    <source>
        <dbReference type="Proteomes" id="UP000094147"/>
    </source>
</evidence>
<proteinExistence type="predicted"/>